<evidence type="ECO:0000256" key="2">
    <source>
        <dbReference type="ARBA" id="ARBA00022679"/>
    </source>
</evidence>
<feature type="domain" description="Chalcone/stilbene synthase C-terminal" evidence="6">
    <location>
        <begin position="172"/>
        <end position="321"/>
    </location>
</feature>
<accession>A0AAN9EHS0</accession>
<keyword evidence="2 4" id="KW-0808">Transferase</keyword>
<proteinExistence type="inferred from homology"/>
<evidence type="ECO:0000313" key="7">
    <source>
        <dbReference type="EMBL" id="KAK7257458.1"/>
    </source>
</evidence>
<evidence type="ECO:0000313" key="8">
    <source>
        <dbReference type="Proteomes" id="UP001372338"/>
    </source>
</evidence>
<evidence type="ECO:0000256" key="4">
    <source>
        <dbReference type="RuleBase" id="RU003633"/>
    </source>
</evidence>
<dbReference type="FunFam" id="3.40.47.10:FF:000014">
    <property type="entry name" value="Chalcone synthase 1"/>
    <property type="match status" value="1"/>
</dbReference>
<dbReference type="Gene3D" id="3.40.47.10">
    <property type="match status" value="2"/>
</dbReference>
<dbReference type="SUPFAM" id="SSF53901">
    <property type="entry name" value="Thiolase-like"/>
    <property type="match status" value="2"/>
</dbReference>
<dbReference type="PANTHER" id="PTHR11877">
    <property type="entry name" value="HYDROXYMETHYLGLUTARYL-COA SYNTHASE"/>
    <property type="match status" value="1"/>
</dbReference>
<dbReference type="Pfam" id="PF00195">
    <property type="entry name" value="Chal_sti_synt_N"/>
    <property type="match status" value="1"/>
</dbReference>
<feature type="domain" description="Chalcone/stilbene synthase N-terminal" evidence="5">
    <location>
        <begin position="1"/>
        <end position="159"/>
    </location>
</feature>
<evidence type="ECO:0000256" key="3">
    <source>
        <dbReference type="ARBA" id="ARBA00023315"/>
    </source>
</evidence>
<dbReference type="AlphaFoldDB" id="A0AAN9EHS0"/>
<evidence type="ECO:0000259" key="6">
    <source>
        <dbReference type="Pfam" id="PF02797"/>
    </source>
</evidence>
<evidence type="ECO:0008006" key="9">
    <source>
        <dbReference type="Google" id="ProtNLM"/>
    </source>
</evidence>
<sequence length="323" mass="35525">MYLTEKILKENPNICEDMASSFDARQDIAIMEVPKLGKEAAIKAIKEWGQPKSKITHLIFCTSSGMEMPGADYRLTKLLGLGSNVKRYMIYQQGCFAGGIGLRLAKDLAENNKGARVLMVCSEIKVLTFRGPSETNLDNLVGQALFGDGAAAVIIGSDPIMQGVDKEKPLFELAWTTQTILPDSERAIEANFYEVGMIFHISKDVPKHISNNIENVLIEAFKPLGISDYNSIFWITHPAGPAILDEVETKLGLKPEKMEVSRYVLSEFGNMSSPSVLFILDQMRKKSKEDALTTTGEGLEWGVLFGFGPGITVETVVLRSVAI</sequence>
<dbReference type="InterPro" id="IPR001099">
    <property type="entry name" value="Chalcone/stilbene_synt_N"/>
</dbReference>
<dbReference type="InterPro" id="IPR011141">
    <property type="entry name" value="Polyketide_synthase_type-III"/>
</dbReference>
<organism evidence="7 8">
    <name type="scientific">Crotalaria pallida</name>
    <name type="common">Smooth rattlebox</name>
    <name type="synonym">Crotalaria striata</name>
    <dbReference type="NCBI Taxonomy" id="3830"/>
    <lineage>
        <taxon>Eukaryota</taxon>
        <taxon>Viridiplantae</taxon>
        <taxon>Streptophyta</taxon>
        <taxon>Embryophyta</taxon>
        <taxon>Tracheophyta</taxon>
        <taxon>Spermatophyta</taxon>
        <taxon>Magnoliopsida</taxon>
        <taxon>eudicotyledons</taxon>
        <taxon>Gunneridae</taxon>
        <taxon>Pentapetalae</taxon>
        <taxon>rosids</taxon>
        <taxon>fabids</taxon>
        <taxon>Fabales</taxon>
        <taxon>Fabaceae</taxon>
        <taxon>Papilionoideae</taxon>
        <taxon>50 kb inversion clade</taxon>
        <taxon>genistoids sensu lato</taxon>
        <taxon>core genistoids</taxon>
        <taxon>Crotalarieae</taxon>
        <taxon>Crotalaria</taxon>
    </lineage>
</organism>
<keyword evidence="8" id="KW-1185">Reference proteome</keyword>
<evidence type="ECO:0000259" key="5">
    <source>
        <dbReference type="Pfam" id="PF00195"/>
    </source>
</evidence>
<dbReference type="FunFam" id="3.40.47.10:FF:000025">
    <property type="entry name" value="Chalcone synthase 2"/>
    <property type="match status" value="1"/>
</dbReference>
<dbReference type="Proteomes" id="UP001372338">
    <property type="component" value="Unassembled WGS sequence"/>
</dbReference>
<reference evidence="7 8" key="1">
    <citation type="submission" date="2024-01" db="EMBL/GenBank/DDBJ databases">
        <title>The genomes of 5 underutilized Papilionoideae crops provide insights into root nodulation and disease resistanc.</title>
        <authorList>
            <person name="Yuan L."/>
        </authorList>
    </citation>
    <scope>NUCLEOTIDE SEQUENCE [LARGE SCALE GENOMIC DNA]</scope>
    <source>
        <strain evidence="7">ZHUSHIDOU_FW_LH</strain>
        <tissue evidence="7">Leaf</tissue>
    </source>
</reference>
<dbReference type="InterPro" id="IPR016039">
    <property type="entry name" value="Thiolase-like"/>
</dbReference>
<dbReference type="EMBL" id="JAYWIO010000006">
    <property type="protein sequence ID" value="KAK7257458.1"/>
    <property type="molecule type" value="Genomic_DNA"/>
</dbReference>
<protein>
    <recommendedName>
        <fullName evidence="9">Chalcone synthase</fullName>
    </recommendedName>
</protein>
<dbReference type="GO" id="GO:0016747">
    <property type="term" value="F:acyltransferase activity, transferring groups other than amino-acyl groups"/>
    <property type="evidence" value="ECO:0007669"/>
    <property type="project" value="InterPro"/>
</dbReference>
<evidence type="ECO:0000256" key="1">
    <source>
        <dbReference type="ARBA" id="ARBA00005531"/>
    </source>
</evidence>
<dbReference type="PANTHER" id="PTHR11877:SF100">
    <property type="entry name" value="CHALCONE SYNTHASE 3"/>
    <property type="match status" value="1"/>
</dbReference>
<name>A0AAN9EHS0_CROPI</name>
<dbReference type="GO" id="GO:0030639">
    <property type="term" value="P:polyketide biosynthetic process"/>
    <property type="evidence" value="ECO:0007669"/>
    <property type="project" value="TreeGrafter"/>
</dbReference>
<dbReference type="CDD" id="cd00831">
    <property type="entry name" value="CHS_like"/>
    <property type="match status" value="1"/>
</dbReference>
<comment type="caution">
    <text evidence="7">The sequence shown here is derived from an EMBL/GenBank/DDBJ whole genome shotgun (WGS) entry which is preliminary data.</text>
</comment>
<dbReference type="InterPro" id="IPR012328">
    <property type="entry name" value="Chalcone/stilbene_synt_C"/>
</dbReference>
<keyword evidence="3 4" id="KW-0012">Acyltransferase</keyword>
<gene>
    <name evidence="7" type="ORF">RIF29_31458</name>
</gene>
<dbReference type="Pfam" id="PF02797">
    <property type="entry name" value="Chal_sti_synt_C"/>
    <property type="match status" value="1"/>
</dbReference>
<comment type="similarity">
    <text evidence="1 4">Belongs to the thiolase-like superfamily. Chalcone/stilbene synthases family.</text>
</comment>